<dbReference type="EMBL" id="JAIVFQ010000057">
    <property type="protein sequence ID" value="MCC5602737.1"/>
    <property type="molecule type" value="Genomic_DNA"/>
</dbReference>
<reference evidence="1 2" key="1">
    <citation type="journal article" date="2021" name="Microorganisms">
        <title>Genome Evolution of Filamentous Cyanobacterium Nostoc Species: From Facultative Symbiosis to Free Living.</title>
        <authorList>
            <person name="Huo D."/>
            <person name="Li H."/>
            <person name="Cai F."/>
            <person name="Guo X."/>
            <person name="Qiao Z."/>
            <person name="Wang W."/>
            <person name="Yu G."/>
            <person name="Li R."/>
        </authorList>
    </citation>
    <scope>NUCLEOTIDE SEQUENCE [LARGE SCALE GENOMIC DNA]</scope>
    <source>
        <strain evidence="1 2">CHAB 5714</strain>
    </source>
</reference>
<dbReference type="Proteomes" id="UP001199525">
    <property type="component" value="Unassembled WGS sequence"/>
</dbReference>
<keyword evidence="2" id="KW-1185">Reference proteome</keyword>
<evidence type="ECO:0000313" key="2">
    <source>
        <dbReference type="Proteomes" id="UP001199525"/>
    </source>
</evidence>
<accession>A0ABS8IGV8</accession>
<name>A0ABS8IGV8_9NOSO</name>
<organism evidence="1 2">
    <name type="scientific">Nostoc favosum CHAB5714</name>
    <dbReference type="NCBI Taxonomy" id="2780399"/>
    <lineage>
        <taxon>Bacteria</taxon>
        <taxon>Bacillati</taxon>
        <taxon>Cyanobacteriota</taxon>
        <taxon>Cyanophyceae</taxon>
        <taxon>Nostocales</taxon>
        <taxon>Nostocaceae</taxon>
        <taxon>Nostoc</taxon>
        <taxon>Nostoc favosum</taxon>
    </lineage>
</organism>
<evidence type="ECO:0008006" key="3">
    <source>
        <dbReference type="Google" id="ProtNLM"/>
    </source>
</evidence>
<comment type="caution">
    <text evidence="1">The sequence shown here is derived from an EMBL/GenBank/DDBJ whole genome shotgun (WGS) entry which is preliminary data.</text>
</comment>
<evidence type="ECO:0000313" key="1">
    <source>
        <dbReference type="EMBL" id="MCC5602737.1"/>
    </source>
</evidence>
<gene>
    <name evidence="1" type="ORF">LC586_26975</name>
</gene>
<sequence>MFNPTLYLRGSSRPFQPWLMQNLDARTRHHRISEAVPQLRQLVFSFFLRSQLTFKTVATILLNRAVLRVIPILYKDAPNLERNEPQRHREASAPLRLRDLFAQRLPLGEATGATQRRKSKVKKFSAAS</sequence>
<dbReference type="RefSeq" id="WP_229488281.1">
    <property type="nucleotide sequence ID" value="NZ_JAIVFQ010000057.1"/>
</dbReference>
<proteinExistence type="predicted"/>
<protein>
    <recommendedName>
        <fullName evidence="3">Transposase</fullName>
    </recommendedName>
</protein>